<dbReference type="STRING" id="502025.Hoch_6877"/>
<evidence type="ECO:0000256" key="4">
    <source>
        <dbReference type="ARBA" id="ARBA00022723"/>
    </source>
</evidence>
<dbReference type="InterPro" id="IPR050083">
    <property type="entry name" value="HtpX_protease"/>
</dbReference>
<dbReference type="AlphaFoldDB" id="D0LVM3"/>
<dbReference type="GO" id="GO:0006508">
    <property type="term" value="P:proteolysis"/>
    <property type="evidence" value="ECO:0007669"/>
    <property type="project" value="UniProtKB-KW"/>
</dbReference>
<dbReference type="PANTHER" id="PTHR43221">
    <property type="entry name" value="PROTEASE HTPX"/>
    <property type="match status" value="1"/>
</dbReference>
<reference evidence="12 13" key="1">
    <citation type="journal article" date="2010" name="Stand. Genomic Sci.">
        <title>Complete genome sequence of Haliangium ochraceum type strain (SMP-2).</title>
        <authorList>
            <consortium name="US DOE Joint Genome Institute (JGI-PGF)"/>
            <person name="Ivanova N."/>
            <person name="Daum C."/>
            <person name="Lang E."/>
            <person name="Abt B."/>
            <person name="Kopitz M."/>
            <person name="Saunders E."/>
            <person name="Lapidus A."/>
            <person name="Lucas S."/>
            <person name="Glavina Del Rio T."/>
            <person name="Nolan M."/>
            <person name="Tice H."/>
            <person name="Copeland A."/>
            <person name="Cheng J.F."/>
            <person name="Chen F."/>
            <person name="Bruce D."/>
            <person name="Goodwin L."/>
            <person name="Pitluck S."/>
            <person name="Mavromatis K."/>
            <person name="Pati A."/>
            <person name="Mikhailova N."/>
            <person name="Chen A."/>
            <person name="Palaniappan K."/>
            <person name="Land M."/>
            <person name="Hauser L."/>
            <person name="Chang Y.J."/>
            <person name="Jeffries C.D."/>
            <person name="Detter J.C."/>
            <person name="Brettin T."/>
            <person name="Rohde M."/>
            <person name="Goker M."/>
            <person name="Bristow J."/>
            <person name="Markowitz V."/>
            <person name="Eisen J.A."/>
            <person name="Hugenholtz P."/>
            <person name="Kyrpides N.C."/>
            <person name="Klenk H.P."/>
        </authorList>
    </citation>
    <scope>NUCLEOTIDE SEQUENCE [LARGE SCALE GENOMIC DNA]</scope>
    <source>
        <strain evidence="13">DSM 14365 / CIP 107738 / JCM 11303 / AJ 13395 / SMP-2</strain>
    </source>
</reference>
<keyword evidence="1" id="KW-1003">Cell membrane</keyword>
<name>D0LVM3_HALO1</name>
<dbReference type="GO" id="GO:0046872">
    <property type="term" value="F:metal ion binding"/>
    <property type="evidence" value="ECO:0007669"/>
    <property type="project" value="UniProtKB-KW"/>
</dbReference>
<dbReference type="HOGENOM" id="CLU_942569_0_0_7"/>
<dbReference type="Proteomes" id="UP000001880">
    <property type="component" value="Chromosome"/>
</dbReference>
<keyword evidence="2 10" id="KW-0645">Protease</keyword>
<keyword evidence="7" id="KW-1133">Transmembrane helix</keyword>
<evidence type="ECO:0000256" key="9">
    <source>
        <dbReference type="ARBA" id="ARBA00023136"/>
    </source>
</evidence>
<accession>D0LVM3</accession>
<dbReference type="RefSeq" id="WP_012831933.1">
    <property type="nucleotide sequence ID" value="NC_013440.1"/>
</dbReference>
<evidence type="ECO:0000256" key="3">
    <source>
        <dbReference type="ARBA" id="ARBA00022692"/>
    </source>
</evidence>
<protein>
    <submittedName>
        <fullName evidence="12">Peptidase M48 Ste24p</fullName>
    </submittedName>
</protein>
<dbReference type="Gene3D" id="3.30.2010.10">
    <property type="entry name" value="Metalloproteases ('zincins'), catalytic domain"/>
    <property type="match status" value="1"/>
</dbReference>
<dbReference type="PANTHER" id="PTHR43221:SF3">
    <property type="entry name" value="SLL1280 PROTEIN"/>
    <property type="match status" value="1"/>
</dbReference>
<keyword evidence="13" id="KW-1185">Reference proteome</keyword>
<evidence type="ECO:0000256" key="1">
    <source>
        <dbReference type="ARBA" id="ARBA00022475"/>
    </source>
</evidence>
<sequence>MNGIDFDFPLYIQHRRGQVEQRVRDGSAYAYSGERKVRRTLDSAKPVVIALEGTTRLWKNVAKTELLGTALRATSQQFPRLFAATREASAALRMEAPPVYVAPSSSPVRAQTLGTNDDAYIVVNAEMIEQLRDSELVTLIGHELGHLQNNQVLYNTALYYLTEAAAMFVRWAVQPAIVTLQAWSRRAEITCDRAALLCTRNLDVTMAALIKISLGLERDVQIDVDEYIASLPETKRGVGRYAELFRTQPYLPKRIQALRRFADSALYKSALGESTEGAPSTATVDAEVAEILSVF</sequence>
<dbReference type="Pfam" id="PF01435">
    <property type="entry name" value="Peptidase_M48"/>
    <property type="match status" value="1"/>
</dbReference>
<evidence type="ECO:0000313" key="13">
    <source>
        <dbReference type="Proteomes" id="UP000001880"/>
    </source>
</evidence>
<dbReference type="InterPro" id="IPR001915">
    <property type="entry name" value="Peptidase_M48"/>
</dbReference>
<evidence type="ECO:0000256" key="6">
    <source>
        <dbReference type="ARBA" id="ARBA00022833"/>
    </source>
</evidence>
<evidence type="ECO:0000259" key="11">
    <source>
        <dbReference type="Pfam" id="PF01435"/>
    </source>
</evidence>
<evidence type="ECO:0000256" key="2">
    <source>
        <dbReference type="ARBA" id="ARBA00022670"/>
    </source>
</evidence>
<comment type="cofactor">
    <cofactor evidence="10">
        <name>Zn(2+)</name>
        <dbReference type="ChEBI" id="CHEBI:29105"/>
    </cofactor>
    <text evidence="10">Binds 1 zinc ion per subunit.</text>
</comment>
<dbReference type="CDD" id="cd07325">
    <property type="entry name" value="M48_Ste24p_like"/>
    <property type="match status" value="1"/>
</dbReference>
<evidence type="ECO:0000256" key="7">
    <source>
        <dbReference type="ARBA" id="ARBA00022989"/>
    </source>
</evidence>
<feature type="domain" description="Peptidase M48" evidence="11">
    <location>
        <begin position="76"/>
        <end position="260"/>
    </location>
</feature>
<keyword evidence="3" id="KW-0812">Transmembrane</keyword>
<dbReference type="GO" id="GO:0004222">
    <property type="term" value="F:metalloendopeptidase activity"/>
    <property type="evidence" value="ECO:0007669"/>
    <property type="project" value="InterPro"/>
</dbReference>
<proteinExistence type="inferred from homology"/>
<keyword evidence="8 10" id="KW-0482">Metalloprotease</keyword>
<evidence type="ECO:0000313" key="12">
    <source>
        <dbReference type="EMBL" id="ACY19341.1"/>
    </source>
</evidence>
<keyword evidence="5 10" id="KW-0378">Hydrolase</keyword>
<evidence type="ECO:0000256" key="5">
    <source>
        <dbReference type="ARBA" id="ARBA00022801"/>
    </source>
</evidence>
<comment type="similarity">
    <text evidence="10">Belongs to the peptidase M48 family.</text>
</comment>
<evidence type="ECO:0000256" key="10">
    <source>
        <dbReference type="RuleBase" id="RU003983"/>
    </source>
</evidence>
<dbReference type="KEGG" id="hoh:Hoch_6877"/>
<dbReference type="eggNOG" id="COG0501">
    <property type="taxonomic scope" value="Bacteria"/>
</dbReference>
<keyword evidence="4" id="KW-0479">Metal-binding</keyword>
<organism evidence="12 13">
    <name type="scientific">Haliangium ochraceum (strain DSM 14365 / JCM 11303 / SMP-2)</name>
    <dbReference type="NCBI Taxonomy" id="502025"/>
    <lineage>
        <taxon>Bacteria</taxon>
        <taxon>Pseudomonadati</taxon>
        <taxon>Myxococcota</taxon>
        <taxon>Polyangia</taxon>
        <taxon>Haliangiales</taxon>
        <taxon>Kofleriaceae</taxon>
        <taxon>Haliangium</taxon>
    </lineage>
</organism>
<evidence type="ECO:0000256" key="8">
    <source>
        <dbReference type="ARBA" id="ARBA00023049"/>
    </source>
</evidence>
<gene>
    <name evidence="12" type="ordered locus">Hoch_6877</name>
</gene>
<keyword evidence="9" id="KW-0472">Membrane</keyword>
<dbReference type="EMBL" id="CP001804">
    <property type="protein sequence ID" value="ACY19341.1"/>
    <property type="molecule type" value="Genomic_DNA"/>
</dbReference>
<keyword evidence="6 10" id="KW-0862">Zinc</keyword>